<dbReference type="InterPro" id="IPR002942">
    <property type="entry name" value="S4_RNA-bd"/>
</dbReference>
<dbReference type="InterPro" id="IPR006225">
    <property type="entry name" value="PsdUridine_synth_RluC/D"/>
</dbReference>
<dbReference type="Gene3D" id="3.30.2350.10">
    <property type="entry name" value="Pseudouridine synthase"/>
    <property type="match status" value="1"/>
</dbReference>
<evidence type="ECO:0000256" key="4">
    <source>
        <dbReference type="ARBA" id="ARBA00022552"/>
    </source>
</evidence>
<dbReference type="InterPro" id="IPR006145">
    <property type="entry name" value="PsdUridine_synth_RsuA/RluA"/>
</dbReference>
<dbReference type="SUPFAM" id="SSF55174">
    <property type="entry name" value="Alpha-L RNA-binding motif"/>
    <property type="match status" value="1"/>
</dbReference>
<gene>
    <name evidence="11" type="ORF">LP43_0910</name>
</gene>
<dbReference type="NCBIfam" id="NF008249">
    <property type="entry name" value="PRK11025.1"/>
    <property type="match status" value="1"/>
</dbReference>
<evidence type="ECO:0000256" key="9">
    <source>
        <dbReference type="RuleBase" id="RU362028"/>
    </source>
</evidence>
<dbReference type="PROSITE" id="PS50889">
    <property type="entry name" value="S4"/>
    <property type="match status" value="1"/>
</dbReference>
<dbReference type="GO" id="GO:0016829">
    <property type="term" value="F:lyase activity"/>
    <property type="evidence" value="ECO:0007669"/>
    <property type="project" value="UniProtKB-KW"/>
</dbReference>
<organism evidence="11 12">
    <name type="scientific">Methylophaga thiooxydans</name>
    <dbReference type="NCBI Taxonomy" id="392484"/>
    <lineage>
        <taxon>Bacteria</taxon>
        <taxon>Pseudomonadati</taxon>
        <taxon>Pseudomonadota</taxon>
        <taxon>Gammaproteobacteria</taxon>
        <taxon>Thiotrichales</taxon>
        <taxon>Piscirickettsiaceae</taxon>
        <taxon>Methylophaga</taxon>
    </lineage>
</organism>
<comment type="catalytic activity">
    <reaction evidence="1">
        <text>uridine(955/2504/2580) in 23S rRNA = pseudouridine(955/2504/2580) in 23S rRNA</text>
        <dbReference type="Rhea" id="RHEA:42528"/>
        <dbReference type="Rhea" id="RHEA-COMP:10099"/>
        <dbReference type="Rhea" id="RHEA-COMP:10100"/>
        <dbReference type="ChEBI" id="CHEBI:65314"/>
        <dbReference type="ChEBI" id="CHEBI:65315"/>
        <dbReference type="EC" id="5.4.99.24"/>
    </reaction>
</comment>
<dbReference type="CDD" id="cd02869">
    <property type="entry name" value="PseudoU_synth_RluA_like"/>
    <property type="match status" value="1"/>
</dbReference>
<dbReference type="Proteomes" id="UP000029999">
    <property type="component" value="Unassembled WGS sequence"/>
</dbReference>
<dbReference type="GO" id="GO:0160141">
    <property type="term" value="F:23S rRNA pseudouridine(955/2504/2580) synthase activity"/>
    <property type="evidence" value="ECO:0007669"/>
    <property type="project" value="UniProtKB-EC"/>
</dbReference>
<comment type="similarity">
    <text evidence="3 9">Belongs to the pseudouridine synthase RluA family.</text>
</comment>
<evidence type="ECO:0000259" key="10">
    <source>
        <dbReference type="SMART" id="SM00363"/>
    </source>
</evidence>
<evidence type="ECO:0000313" key="12">
    <source>
        <dbReference type="Proteomes" id="UP000029999"/>
    </source>
</evidence>
<keyword evidence="6 9" id="KW-0413">Isomerase</keyword>
<dbReference type="SUPFAM" id="SSF55120">
    <property type="entry name" value="Pseudouridine synthase"/>
    <property type="match status" value="1"/>
</dbReference>
<evidence type="ECO:0000256" key="6">
    <source>
        <dbReference type="ARBA" id="ARBA00023235"/>
    </source>
</evidence>
<comment type="catalytic activity">
    <reaction evidence="9">
        <text>a uridine in RNA = a pseudouridine in RNA</text>
        <dbReference type="Rhea" id="RHEA:48348"/>
        <dbReference type="Rhea" id="RHEA-COMP:12068"/>
        <dbReference type="Rhea" id="RHEA-COMP:12069"/>
        <dbReference type="ChEBI" id="CHEBI:65314"/>
        <dbReference type="ChEBI" id="CHEBI:65315"/>
    </reaction>
</comment>
<dbReference type="EMBL" id="JRQD01000002">
    <property type="protein sequence ID" value="KGM07300.1"/>
    <property type="molecule type" value="Genomic_DNA"/>
</dbReference>
<comment type="caution">
    <text evidence="11">The sequence shown here is derived from an EMBL/GenBank/DDBJ whole genome shotgun (WGS) entry which is preliminary data.</text>
</comment>
<dbReference type="Pfam" id="PF00849">
    <property type="entry name" value="PseudoU_synth_2"/>
    <property type="match status" value="1"/>
</dbReference>
<evidence type="ECO:0000256" key="8">
    <source>
        <dbReference type="PROSITE-ProRule" id="PRU00182"/>
    </source>
</evidence>
<keyword evidence="4" id="KW-0698">rRNA processing</keyword>
<name>A0A0A0BHG4_9GAMM</name>
<evidence type="ECO:0000256" key="7">
    <source>
        <dbReference type="PIRSR" id="PIRSR606225-1"/>
    </source>
</evidence>
<dbReference type="EC" id="5.4.99.-" evidence="9"/>
<dbReference type="InterPro" id="IPR006224">
    <property type="entry name" value="PsdUridine_synth_RluA-like_CS"/>
</dbReference>
<dbReference type="NCBIfam" id="TIGR00005">
    <property type="entry name" value="rluA_subfam"/>
    <property type="match status" value="1"/>
</dbReference>
<dbReference type="CDD" id="cd00165">
    <property type="entry name" value="S4"/>
    <property type="match status" value="1"/>
</dbReference>
<keyword evidence="5 8" id="KW-0694">RNA-binding</keyword>
<dbReference type="InterPro" id="IPR050188">
    <property type="entry name" value="RluA_PseudoU_synthase"/>
</dbReference>
<dbReference type="STRING" id="392484.LP43_0910"/>
<evidence type="ECO:0000256" key="2">
    <source>
        <dbReference type="ARBA" id="ARBA00002876"/>
    </source>
</evidence>
<proteinExistence type="inferred from homology"/>
<dbReference type="GO" id="GO:0003723">
    <property type="term" value="F:RNA binding"/>
    <property type="evidence" value="ECO:0007669"/>
    <property type="project" value="UniProtKB-KW"/>
</dbReference>
<protein>
    <recommendedName>
        <fullName evidence="9">Pseudouridine synthase</fullName>
        <ecNumber evidence="9">5.4.99.-</ecNumber>
    </recommendedName>
</protein>
<evidence type="ECO:0000256" key="3">
    <source>
        <dbReference type="ARBA" id="ARBA00010876"/>
    </source>
</evidence>
<evidence type="ECO:0000256" key="1">
    <source>
        <dbReference type="ARBA" id="ARBA00000381"/>
    </source>
</evidence>
<evidence type="ECO:0000313" key="11">
    <source>
        <dbReference type="EMBL" id="KGM07300.1"/>
    </source>
</evidence>
<comment type="function">
    <text evidence="2">Responsible for synthesis of pseudouridine from uracil at positions 955, 2504 and 2580 in 23S ribosomal RNA.</text>
</comment>
<keyword evidence="11" id="KW-0456">Lyase</keyword>
<evidence type="ECO:0000256" key="5">
    <source>
        <dbReference type="ARBA" id="ARBA00022884"/>
    </source>
</evidence>
<accession>A0A0A0BHG4</accession>
<dbReference type="AlphaFoldDB" id="A0A0A0BHG4"/>
<dbReference type="InterPro" id="IPR036986">
    <property type="entry name" value="S4_RNA-bd_sf"/>
</dbReference>
<dbReference type="PANTHER" id="PTHR21600:SF92">
    <property type="entry name" value="RIBOSOMAL LARGE SUBUNIT PSEUDOURIDINE SYNTHASE C"/>
    <property type="match status" value="1"/>
</dbReference>
<dbReference type="SMART" id="SM00363">
    <property type="entry name" value="S4"/>
    <property type="match status" value="1"/>
</dbReference>
<dbReference type="RefSeq" id="WP_036312494.1">
    <property type="nucleotide sequence ID" value="NZ_JRQD01000002.1"/>
</dbReference>
<reference evidence="11 12" key="1">
    <citation type="submission" date="2014-09" db="EMBL/GenBank/DDBJ databases">
        <authorList>
            <person name="Grob C."/>
            <person name="Taubert M."/>
            <person name="Howat A.M."/>
            <person name="Burns O.J."/>
            <person name="Dixon J.L."/>
            <person name="Chen Y."/>
            <person name="Murrell J.C."/>
        </authorList>
    </citation>
    <scope>NUCLEOTIDE SEQUENCE [LARGE SCALE GENOMIC DNA]</scope>
    <source>
        <strain evidence="11">L4</strain>
    </source>
</reference>
<dbReference type="PANTHER" id="PTHR21600">
    <property type="entry name" value="MITOCHONDRIAL RNA PSEUDOURIDINE SYNTHASE"/>
    <property type="match status" value="1"/>
</dbReference>
<dbReference type="InterPro" id="IPR020103">
    <property type="entry name" value="PsdUridine_synth_cat_dom_sf"/>
</dbReference>
<dbReference type="Gene3D" id="3.10.290.10">
    <property type="entry name" value="RNA-binding S4 domain"/>
    <property type="match status" value="1"/>
</dbReference>
<sequence>MAASKPQSQKVQFIEISPSQAGQRIDNFLLTLEKGVPKSRIYRAIRKGEVRVNKGRIKQTYKIQAGDIVRVPPLRVTEREAPTHVSESLRQQLLQDIIFEDDSMLVLNKPSGLAVHAGSQIQVGVIEAFRIIKPELAFLELVHRLDRDTSGCLLLAKSRDSLLNLQQQMLSDQIDKRYLTLLRGILPNNEELVEQPLLKNTVSSGERMVKVTPDGKRAKTLFIRQQDLSLAQLTEVKLYTGRTHQIRVHAAWTQHPVAGDDKYGDREFNKTLKSFGLKRLFLHAWRLGIRHPVSGDPMQLEAPLPTALQQVITKLELA</sequence>
<dbReference type="GO" id="GO:0000455">
    <property type="term" value="P:enzyme-directed rRNA pseudouridine synthesis"/>
    <property type="evidence" value="ECO:0007669"/>
    <property type="project" value="UniProtKB-ARBA"/>
</dbReference>
<feature type="domain" description="RNA-binding S4" evidence="10">
    <location>
        <begin position="23"/>
        <end position="82"/>
    </location>
</feature>
<feature type="active site" evidence="7">
    <location>
        <position position="146"/>
    </location>
</feature>
<dbReference type="Pfam" id="PF01479">
    <property type="entry name" value="S4"/>
    <property type="match status" value="1"/>
</dbReference>
<dbReference type="PROSITE" id="PS01129">
    <property type="entry name" value="PSI_RLU"/>
    <property type="match status" value="1"/>
</dbReference>